<dbReference type="PATRIC" id="fig|294.195.peg.4688"/>
<evidence type="ECO:0000313" key="3">
    <source>
        <dbReference type="Proteomes" id="UP000063434"/>
    </source>
</evidence>
<organism evidence="2 3">
    <name type="scientific">Pseudomonas fluorescens</name>
    <dbReference type="NCBI Taxonomy" id="294"/>
    <lineage>
        <taxon>Bacteria</taxon>
        <taxon>Pseudomonadati</taxon>
        <taxon>Pseudomonadota</taxon>
        <taxon>Gammaproteobacteria</taxon>
        <taxon>Pseudomonadales</taxon>
        <taxon>Pseudomonadaceae</taxon>
        <taxon>Pseudomonas</taxon>
    </lineage>
</organism>
<sequence length="209" mass="21458">MKTCMPLLGGALLLALSNAVFAASSVDLTVKGLITPSACAPGLSSGGIIDHGKVAAKDLKQDSWTLLGNHTLQLSIDCDAPTLLALKGTDNKGDAHDPMNTYGLGLVSGKKLGGYSLALGNPVADGAAINVIESSDNGLTWRESFAGDAWPITYLASFGDRSSGSWAPSPVQQVTADLMVQTLIAPTAGMDLSTEVPINGSATLEVKYL</sequence>
<accession>A0A125QDG6</accession>
<evidence type="ECO:0000313" key="2">
    <source>
        <dbReference type="EMBL" id="KWV71847.1"/>
    </source>
</evidence>
<evidence type="ECO:0000256" key="1">
    <source>
        <dbReference type="SAM" id="SignalP"/>
    </source>
</evidence>
<proteinExistence type="predicted"/>
<dbReference type="Proteomes" id="UP000063434">
    <property type="component" value="Unassembled WGS sequence"/>
</dbReference>
<comment type="caution">
    <text evidence="2">The sequence shown here is derived from an EMBL/GenBank/DDBJ whole genome shotgun (WGS) entry which is preliminary data.</text>
</comment>
<dbReference type="InterPro" id="IPR010546">
    <property type="entry name" value="DUF1120"/>
</dbReference>
<dbReference type="RefSeq" id="WP_056789822.1">
    <property type="nucleotide sequence ID" value="NZ_LCYC01000058.1"/>
</dbReference>
<reference evidence="2 3" key="1">
    <citation type="submission" date="2015-05" db="EMBL/GenBank/DDBJ databases">
        <title>A genomic and transcriptomic approach to investigate the blue pigment phenotype in Pseudomonas fluorescens.</title>
        <authorList>
            <person name="Andreani N.A."/>
            <person name="Cardazzo B."/>
        </authorList>
    </citation>
    <scope>NUCLEOTIDE SEQUENCE [LARGE SCALE GENOMIC DNA]</scope>
    <source>
        <strain evidence="2 3">Ps_40</strain>
    </source>
</reference>
<evidence type="ECO:0008006" key="4">
    <source>
        <dbReference type="Google" id="ProtNLM"/>
    </source>
</evidence>
<dbReference type="Pfam" id="PF06551">
    <property type="entry name" value="DUF1120"/>
    <property type="match status" value="1"/>
</dbReference>
<feature type="signal peptide" evidence="1">
    <location>
        <begin position="1"/>
        <end position="22"/>
    </location>
</feature>
<keyword evidence="1" id="KW-0732">Signal</keyword>
<name>A0A125QDG6_PSEFL</name>
<gene>
    <name evidence="2" type="ORF">PFL603g_04388</name>
</gene>
<dbReference type="EMBL" id="LCYC01000058">
    <property type="protein sequence ID" value="KWV71847.1"/>
    <property type="molecule type" value="Genomic_DNA"/>
</dbReference>
<dbReference type="AlphaFoldDB" id="A0A125QDG6"/>
<protein>
    <recommendedName>
        <fullName evidence="4">DUF1120 domain-containing protein</fullName>
    </recommendedName>
</protein>
<feature type="chain" id="PRO_5007179059" description="DUF1120 domain-containing protein" evidence="1">
    <location>
        <begin position="23"/>
        <end position="209"/>
    </location>
</feature>